<evidence type="ECO:0000313" key="3">
    <source>
        <dbReference type="Proteomes" id="UP001568698"/>
    </source>
</evidence>
<dbReference type="RefSeq" id="WP_371388270.1">
    <property type="nucleotide sequence ID" value="NZ_JBGLYH010000096.1"/>
</dbReference>
<dbReference type="SUPFAM" id="SSF48452">
    <property type="entry name" value="TPR-like"/>
    <property type="match status" value="1"/>
</dbReference>
<keyword evidence="3" id="KW-1185">Reference proteome</keyword>
<feature type="signal peptide" evidence="1">
    <location>
        <begin position="1"/>
        <end position="23"/>
    </location>
</feature>
<gene>
    <name evidence="2" type="ORF">AB6M95_18750</name>
</gene>
<accession>A0ABV4KAG5</accession>
<reference evidence="2 3" key="1">
    <citation type="submission" date="2024-08" db="EMBL/GenBank/DDBJ databases">
        <title>Sulfate-reducing bacteria isolated from formation water of the oil field in Kazakhstan and description of Pseudodesulfovibrio sp.</title>
        <authorList>
            <person name="Bidzhieva S.K."/>
            <person name="Tourova T.P."/>
            <person name="Grouzdev D.S."/>
            <person name="Beletsky A.V."/>
            <person name="Sokolova D.S."/>
            <person name="Samigullina S.R."/>
            <person name="Poltaraus A.B."/>
            <person name="Avtukh A.N."/>
            <person name="Tereshina V.M."/>
            <person name="Zhaparov N.S."/>
            <person name="Mardanov A.V."/>
            <person name="Nazina T.N."/>
        </authorList>
    </citation>
    <scope>NUCLEOTIDE SEQUENCE [LARGE SCALE GENOMIC DNA]</scope>
    <source>
        <strain evidence="2 3">9FUS</strain>
    </source>
</reference>
<dbReference type="Proteomes" id="UP001568698">
    <property type="component" value="Unassembled WGS sequence"/>
</dbReference>
<evidence type="ECO:0000313" key="2">
    <source>
        <dbReference type="EMBL" id="MEZ7198792.1"/>
    </source>
</evidence>
<comment type="caution">
    <text evidence="2">The sequence shown here is derived from an EMBL/GenBank/DDBJ whole genome shotgun (WGS) entry which is preliminary data.</text>
</comment>
<dbReference type="Gene3D" id="1.25.40.10">
    <property type="entry name" value="Tetratricopeptide repeat domain"/>
    <property type="match status" value="1"/>
</dbReference>
<organism evidence="2 3">
    <name type="scientific">Pseudodesulfovibrio karagichevae</name>
    <dbReference type="NCBI Taxonomy" id="3239305"/>
    <lineage>
        <taxon>Bacteria</taxon>
        <taxon>Pseudomonadati</taxon>
        <taxon>Thermodesulfobacteriota</taxon>
        <taxon>Desulfovibrionia</taxon>
        <taxon>Desulfovibrionales</taxon>
        <taxon>Desulfovibrionaceae</taxon>
    </lineage>
</organism>
<feature type="chain" id="PRO_5045690137" evidence="1">
    <location>
        <begin position="24"/>
        <end position="219"/>
    </location>
</feature>
<proteinExistence type="predicted"/>
<name>A0ABV4KAG5_9BACT</name>
<sequence length="219" mass="24483">MHKSLTLSTAILLVLAFALPAMADSVDIGNRNFERAWRVYVTRNDEKAAEYFKASADAYAQALGEDPVSRTMNFQSSLDKAGIAMYFAGQYDQSIKTLTEAQGEKDKIWDAALFIALSEGRKGDKEAALKAFDKFLEANPSQRFITSEMSRVLPGVKDGSIKLSDAIDAIERETQHQFVQNVLRYNNRNGMIPASEACNGSYWWRYNSAPCSGGFLRYF</sequence>
<dbReference type="EMBL" id="JBGLYH010000096">
    <property type="protein sequence ID" value="MEZ7198792.1"/>
    <property type="molecule type" value="Genomic_DNA"/>
</dbReference>
<protein>
    <submittedName>
        <fullName evidence="2">Tetratricopeptide repeat protein</fullName>
    </submittedName>
</protein>
<evidence type="ECO:0000256" key="1">
    <source>
        <dbReference type="SAM" id="SignalP"/>
    </source>
</evidence>
<keyword evidence="1" id="KW-0732">Signal</keyword>
<dbReference type="InterPro" id="IPR011990">
    <property type="entry name" value="TPR-like_helical_dom_sf"/>
</dbReference>